<reference evidence="2 3" key="1">
    <citation type="submission" date="2019-08" db="EMBL/GenBank/DDBJ databases">
        <authorList>
            <person name="Alioto T."/>
            <person name="Alioto T."/>
            <person name="Gomez Garrido J."/>
        </authorList>
    </citation>
    <scope>NUCLEOTIDE SEQUENCE [LARGE SCALE GENOMIC DNA]</scope>
</reference>
<proteinExistence type="predicted"/>
<protein>
    <submittedName>
        <fullName evidence="2">Uncharacterized protein</fullName>
    </submittedName>
</protein>
<gene>
    <name evidence="2" type="ORF">CINCED_3A013719</name>
</gene>
<keyword evidence="3" id="KW-1185">Reference proteome</keyword>
<evidence type="ECO:0000313" key="2">
    <source>
        <dbReference type="EMBL" id="VVC29727.1"/>
    </source>
</evidence>
<organism evidence="2 3">
    <name type="scientific">Cinara cedri</name>
    <dbReference type="NCBI Taxonomy" id="506608"/>
    <lineage>
        <taxon>Eukaryota</taxon>
        <taxon>Metazoa</taxon>
        <taxon>Ecdysozoa</taxon>
        <taxon>Arthropoda</taxon>
        <taxon>Hexapoda</taxon>
        <taxon>Insecta</taxon>
        <taxon>Pterygota</taxon>
        <taxon>Neoptera</taxon>
        <taxon>Paraneoptera</taxon>
        <taxon>Hemiptera</taxon>
        <taxon>Sternorrhyncha</taxon>
        <taxon>Aphidomorpha</taxon>
        <taxon>Aphidoidea</taxon>
        <taxon>Aphididae</taxon>
        <taxon>Lachninae</taxon>
        <taxon>Cinara</taxon>
    </lineage>
</organism>
<keyword evidence="1" id="KW-0175">Coiled coil</keyword>
<evidence type="ECO:0000256" key="1">
    <source>
        <dbReference type="SAM" id="Coils"/>
    </source>
</evidence>
<dbReference type="Proteomes" id="UP000325440">
    <property type="component" value="Unassembled WGS sequence"/>
</dbReference>
<dbReference type="EMBL" id="CABPRJ010000497">
    <property type="protein sequence ID" value="VVC29727.1"/>
    <property type="molecule type" value="Genomic_DNA"/>
</dbReference>
<accession>A0A5E4MEA3</accession>
<dbReference type="AlphaFoldDB" id="A0A5E4MEA3"/>
<sequence length="106" mass="12059">MLDASVRSTTKKKNPKEFVPKIIENKIIPQSTAVPSQTTKPNSLPVEKANYPTLMERIDKIKQYDAIGGDINNELQIIFKEYQQMRNDLSNELDNIVKLKSDPGEI</sequence>
<evidence type="ECO:0000313" key="3">
    <source>
        <dbReference type="Proteomes" id="UP000325440"/>
    </source>
</evidence>
<name>A0A5E4MEA3_9HEMI</name>
<feature type="coiled-coil region" evidence="1">
    <location>
        <begin position="72"/>
        <end position="102"/>
    </location>
</feature>